<dbReference type="AlphaFoldDB" id="A0A381PQS0"/>
<dbReference type="SUPFAM" id="SSF158997">
    <property type="entry name" value="Trm112p-like"/>
    <property type="match status" value="1"/>
</dbReference>
<gene>
    <name evidence="1" type="ORF">METZ01_LOCUS21281</name>
</gene>
<dbReference type="Gene3D" id="2.20.25.10">
    <property type="match status" value="1"/>
</dbReference>
<name>A0A381PQS0_9ZZZZ</name>
<dbReference type="InterPro" id="IPR005651">
    <property type="entry name" value="Trm112-like"/>
</dbReference>
<organism evidence="1">
    <name type="scientific">marine metagenome</name>
    <dbReference type="NCBI Taxonomy" id="408172"/>
    <lineage>
        <taxon>unclassified sequences</taxon>
        <taxon>metagenomes</taxon>
        <taxon>ecological metagenomes</taxon>
    </lineage>
</organism>
<reference evidence="1" key="1">
    <citation type="submission" date="2018-05" db="EMBL/GenBank/DDBJ databases">
        <authorList>
            <person name="Lanie J.A."/>
            <person name="Ng W.-L."/>
            <person name="Kazmierczak K.M."/>
            <person name="Andrzejewski T.M."/>
            <person name="Davidsen T.M."/>
            <person name="Wayne K.J."/>
            <person name="Tettelin H."/>
            <person name="Glass J.I."/>
            <person name="Rusch D."/>
            <person name="Podicherti R."/>
            <person name="Tsui H.-C.T."/>
            <person name="Winkler M.E."/>
        </authorList>
    </citation>
    <scope>NUCLEOTIDE SEQUENCE</scope>
</reference>
<dbReference type="Pfam" id="PF03966">
    <property type="entry name" value="Trm112p"/>
    <property type="match status" value="1"/>
</dbReference>
<evidence type="ECO:0000313" key="1">
    <source>
        <dbReference type="EMBL" id="SUZ68427.1"/>
    </source>
</evidence>
<dbReference type="EMBL" id="UINC01001038">
    <property type="protein sequence ID" value="SUZ68427.1"/>
    <property type="molecule type" value="Genomic_DNA"/>
</dbReference>
<sequence length="85" mass="9576">MVDPELLEILVCPETHQPVRPAERELLDRLNDAIRSGSVTNRGGDEVADPVEEGLVREDDKILYPVREDIPIMLIDEAIELDKLS</sequence>
<protein>
    <submittedName>
        <fullName evidence="1">Uncharacterized protein</fullName>
    </submittedName>
</protein>
<accession>A0A381PQS0</accession>
<proteinExistence type="predicted"/>